<keyword evidence="1" id="KW-0732">Signal</keyword>
<evidence type="ECO:0000313" key="3">
    <source>
        <dbReference type="EMBL" id="KAJ8022179.1"/>
    </source>
</evidence>
<organism evidence="3 4">
    <name type="scientific">Holothuria leucospilota</name>
    <name type="common">Black long sea cucumber</name>
    <name type="synonym">Mertensiothuria leucospilota</name>
    <dbReference type="NCBI Taxonomy" id="206669"/>
    <lineage>
        <taxon>Eukaryota</taxon>
        <taxon>Metazoa</taxon>
        <taxon>Echinodermata</taxon>
        <taxon>Eleutherozoa</taxon>
        <taxon>Echinozoa</taxon>
        <taxon>Holothuroidea</taxon>
        <taxon>Aspidochirotacea</taxon>
        <taxon>Aspidochirotida</taxon>
        <taxon>Holothuriidae</taxon>
        <taxon>Holothuria</taxon>
    </lineage>
</organism>
<gene>
    <name evidence="3" type="ORF">HOLleu_39592</name>
</gene>
<dbReference type="OrthoDB" id="10633858at2759"/>
<feature type="signal peptide" evidence="1">
    <location>
        <begin position="1"/>
        <end position="23"/>
    </location>
</feature>
<comment type="caution">
    <text evidence="3">The sequence shown here is derived from an EMBL/GenBank/DDBJ whole genome shotgun (WGS) entry which is preliminary data.</text>
</comment>
<accession>A0A9Q0YHG6</accession>
<reference evidence="3" key="1">
    <citation type="submission" date="2021-10" db="EMBL/GenBank/DDBJ databases">
        <title>Tropical sea cucumber genome reveals ecological adaptation and Cuvierian tubules defense mechanism.</title>
        <authorList>
            <person name="Chen T."/>
        </authorList>
    </citation>
    <scope>NUCLEOTIDE SEQUENCE</scope>
    <source>
        <strain evidence="3">Nanhai2018</strain>
        <tissue evidence="3">Muscle</tissue>
    </source>
</reference>
<dbReference type="SUPFAM" id="SSF48726">
    <property type="entry name" value="Immunoglobulin"/>
    <property type="match status" value="1"/>
</dbReference>
<dbReference type="Gene3D" id="2.60.40.10">
    <property type="entry name" value="Immunoglobulins"/>
    <property type="match status" value="1"/>
</dbReference>
<evidence type="ECO:0000256" key="1">
    <source>
        <dbReference type="SAM" id="SignalP"/>
    </source>
</evidence>
<dbReference type="PROSITE" id="PS50835">
    <property type="entry name" value="IG_LIKE"/>
    <property type="match status" value="1"/>
</dbReference>
<name>A0A9Q0YHG6_HOLLE</name>
<dbReference type="InterPro" id="IPR013783">
    <property type="entry name" value="Ig-like_fold"/>
</dbReference>
<dbReference type="InterPro" id="IPR007110">
    <property type="entry name" value="Ig-like_dom"/>
</dbReference>
<protein>
    <recommendedName>
        <fullName evidence="2">Ig-like domain-containing protein</fullName>
    </recommendedName>
</protein>
<feature type="chain" id="PRO_5040365870" description="Ig-like domain-containing protein" evidence="1">
    <location>
        <begin position="24"/>
        <end position="314"/>
    </location>
</feature>
<proteinExistence type="predicted"/>
<evidence type="ECO:0000313" key="4">
    <source>
        <dbReference type="Proteomes" id="UP001152320"/>
    </source>
</evidence>
<dbReference type="Proteomes" id="UP001152320">
    <property type="component" value="Chromosome 21"/>
</dbReference>
<evidence type="ECO:0000259" key="2">
    <source>
        <dbReference type="PROSITE" id="PS50835"/>
    </source>
</evidence>
<keyword evidence="4" id="KW-1185">Reference proteome</keyword>
<sequence length="314" mass="35405">MGVHCATTLSIIFGLLTFKSRMANVFYFGTSEMTYNVIEGTLVQLSCTAKEEYPVIIYRDMESDHEIVRNWTLLPQTSVYDYKMMPDETDVIHILTIQNVNRTQSGSYGCLQTEPNLDQKTLILQVIYQPSQPTCETGFHLFTMFTTEKIMSQFEGKCVVTDGYPPAEMSFSGIPNLLLNANIIHLPERKLEGSLSFLPSVTVNNSAVSCIVRQDYPSDLNLQSYEKSCSFEPFQFWKTFEVWITPLNLTVHRPGDVSFICSSNAGSTSEVSWLLPKLPSGVSHTERNNNLTLHVQQAETLVGKPIVLTLECRL</sequence>
<dbReference type="AlphaFoldDB" id="A0A9Q0YHG6"/>
<dbReference type="InterPro" id="IPR036179">
    <property type="entry name" value="Ig-like_dom_sf"/>
</dbReference>
<dbReference type="EMBL" id="JAIZAY010000021">
    <property type="protein sequence ID" value="KAJ8022179.1"/>
    <property type="molecule type" value="Genomic_DNA"/>
</dbReference>
<feature type="domain" description="Ig-like" evidence="2">
    <location>
        <begin position="39"/>
        <end position="110"/>
    </location>
</feature>